<proteinExistence type="predicted"/>
<dbReference type="Proteomes" id="UP000195141">
    <property type="component" value="Chromosome"/>
</dbReference>
<dbReference type="RefSeq" id="WP_086349759.1">
    <property type="nucleotide sequence ID" value="NZ_CP147247.1"/>
</dbReference>
<organism evidence="3">
    <name type="scientific">Candidatus Enterococcus clewellii</name>
    <dbReference type="NCBI Taxonomy" id="1834193"/>
    <lineage>
        <taxon>Bacteria</taxon>
        <taxon>Bacillati</taxon>
        <taxon>Bacillota</taxon>
        <taxon>Bacilli</taxon>
        <taxon>Lactobacillales</taxon>
        <taxon>Enterococcaceae</taxon>
        <taxon>Enterococcus</taxon>
    </lineage>
</organism>
<dbReference type="NCBIfam" id="TIGR03897">
    <property type="entry name" value="lanti_2_LanM"/>
    <property type="match status" value="1"/>
</dbReference>
<feature type="binding site" evidence="1">
    <location>
        <position position="904"/>
    </location>
    <ligand>
        <name>Zn(2+)</name>
        <dbReference type="ChEBI" id="CHEBI:29105"/>
    </ligand>
</feature>
<dbReference type="InterPro" id="IPR017146">
    <property type="entry name" value="Lanti_2_LanM"/>
</dbReference>
<dbReference type="Pfam" id="PF05147">
    <property type="entry name" value="LANC_like"/>
    <property type="match status" value="1"/>
</dbReference>
<dbReference type="Gene3D" id="1.50.10.20">
    <property type="match status" value="1"/>
</dbReference>
<dbReference type="OrthoDB" id="9148343at2"/>
<protein>
    <recommendedName>
        <fullName evidence="2">Lantibiotic biosynthesis protein dehydration domain-containing protein</fullName>
    </recommendedName>
</protein>
<evidence type="ECO:0000313" key="5">
    <source>
        <dbReference type="Proteomes" id="UP000195141"/>
    </source>
</evidence>
<dbReference type="EMBL" id="CP147247">
    <property type="protein sequence ID" value="WYJ90334.1"/>
    <property type="molecule type" value="Genomic_DNA"/>
</dbReference>
<dbReference type="PRINTS" id="PR01950">
    <property type="entry name" value="LANCSUPER"/>
</dbReference>
<dbReference type="EMBL" id="NGMM01000004">
    <property type="protein sequence ID" value="OTP14635.1"/>
    <property type="molecule type" value="Genomic_DNA"/>
</dbReference>
<keyword evidence="1" id="KW-0479">Metal-binding</keyword>
<evidence type="ECO:0000256" key="1">
    <source>
        <dbReference type="PIRSR" id="PIRSR607822-1"/>
    </source>
</evidence>
<dbReference type="PIRSF" id="PIRSF037228">
    <property type="entry name" value="Lant_mod_RumM"/>
    <property type="match status" value="1"/>
</dbReference>
<accession>A0A242K5B6</accession>
<reference evidence="4" key="2">
    <citation type="submission" date="2017-05" db="EMBL/GenBank/DDBJ databases">
        <authorList>
            <consortium name="The Broad Institute Genomics Platform"/>
            <consortium name="The Broad Institute Genomic Center for Infectious Diseases"/>
            <person name="Earl A."/>
            <person name="Manson A."/>
            <person name="Schwartman J."/>
            <person name="Gilmore M."/>
            <person name="Abouelleil A."/>
            <person name="Cao P."/>
            <person name="Chapman S."/>
            <person name="Cusick C."/>
            <person name="Shea T."/>
            <person name="Young S."/>
            <person name="Neafsey D."/>
            <person name="Nusbaum C."/>
            <person name="Birren B."/>
        </authorList>
    </citation>
    <scope>NUCLEOTIDE SEQUENCE</scope>
    <source>
        <strain evidence="4">9E7_DIV0242</strain>
    </source>
</reference>
<dbReference type="SUPFAM" id="SSF158745">
    <property type="entry name" value="LanC-like"/>
    <property type="match status" value="1"/>
</dbReference>
<feature type="binding site" evidence="1">
    <location>
        <position position="949"/>
    </location>
    <ligand>
        <name>Zn(2+)</name>
        <dbReference type="ChEBI" id="CHEBI:29105"/>
    </ligand>
</feature>
<dbReference type="SMART" id="SM01260">
    <property type="entry name" value="LANC_like"/>
    <property type="match status" value="1"/>
</dbReference>
<evidence type="ECO:0000313" key="4">
    <source>
        <dbReference type="EMBL" id="WYJ90334.1"/>
    </source>
</evidence>
<evidence type="ECO:0000259" key="2">
    <source>
        <dbReference type="Pfam" id="PF13575"/>
    </source>
</evidence>
<dbReference type="CDD" id="cd04792">
    <property type="entry name" value="LanM-like"/>
    <property type="match status" value="1"/>
</dbReference>
<keyword evidence="1" id="KW-0862">Zinc</keyword>
<sequence length="1033" mass="120092">MGIENLAKATSIKQRYTLLKEYYDREKIAYPRERKENFKAWRERPTLVTDERFQYILSMMQLSAEDFGFAIKALTEEEKQYIYQQLSKEEWLITTKEIFASIDTDQQDIEKQRNVNFTYALRLHINYFDLKIREIIKAFPTVTIAERALSNYIEEGINRFLDISLRTFVYDLHEQKEHMAFVGEDEKERFGEYLMQRFYKKDDLVQFFYSFPVLTRMLVEIMSYQLTNFRALLKALTESKSELRHTFDIKKSFCVEELRMGAGDSHDRGKTVAILTFEDGSELVYKPKNLEISTRFDQFITRLQEKDARFDFYLTKKIVTPEYTFEERLTHSECDSLEELAHYYRQFGHTIALVYLLNGNDFHLENILAHGKYPVMIDLETIIQNNFPAPNSENALVMAQRENMESVIMSGLVPIYLFEEKIEGDVEGAAQGVQLSALSGDQQKLPYKVLKLINFDSDNMQFVYEEHITDAAENIPLYKGEKVDFTPYIQVILEGFREFSAFARENRTFLIQQVTELFSNVFVRNVIKTTQSYGDLLDYSTHPSCMVDYIEREKLFENLWMHSYSNEQPVPFEVRDMLQHDVPIFFNHTDSSHLTASRGEDVGKMYEETAIHIEVEKLMRFDQHEEEEQLDYLYTSFGTYDPMNLQETTVTTEKDEKSNSYLNRATAIGQLLLDRAFIGEESIAWKNVEETSTDNYMVTVMNENLYDGITGLYLYFSELYHISGEERFKEAYELSEALVLKLSEEYIDSISAFYGSFAAVYPLLYTFKLTQKAQLLNAAERIAQAYEENYQADQISSYDWTGGTASIIKVFTLLFKVTGKQDYQTFAEQLLQDLTIESIAQGGFAHGYSGVIHAANSVRKMSNAVPGEAMIRQCLEEERKTFDPIQKGWLDLRPATPMVNDLWCYGATGIGMAYLDLVESGFEDMKLQEELQLAAERLLNQEKADDCLCHGNFGDLEYLLGVRGYLKPEQQKKLQKKVDWLEQKQSNANYHFEGLKTVPKYGLFTGLSGIGHQYLRLFKPDKSANILTLDLPE</sequence>
<dbReference type="InterPro" id="IPR025410">
    <property type="entry name" value="Lant_dehyd"/>
</dbReference>
<dbReference type="GO" id="GO:0046872">
    <property type="term" value="F:metal ion binding"/>
    <property type="evidence" value="ECO:0007669"/>
    <property type="project" value="UniProtKB-KW"/>
</dbReference>
<dbReference type="InterPro" id="IPR007822">
    <property type="entry name" value="LANC-like"/>
</dbReference>
<gene>
    <name evidence="4" type="ORF">A5888_002091</name>
    <name evidence="3" type="ORF">A5888_002736</name>
</gene>
<feature type="domain" description="Lantibiotic biosynthesis protein dehydration" evidence="2">
    <location>
        <begin position="211"/>
        <end position="586"/>
    </location>
</feature>
<dbReference type="Pfam" id="PF13575">
    <property type="entry name" value="DUF4135"/>
    <property type="match status" value="1"/>
</dbReference>
<name>A0A242K5B6_9ENTE</name>
<reference evidence="4" key="3">
    <citation type="submission" date="2024-03" db="EMBL/GenBank/DDBJ databases">
        <title>The Genome Sequence of Enterococcus sp. DIV0242b.</title>
        <authorList>
            <consortium name="The Broad Institute Genomics Platform"/>
            <consortium name="The Broad Institute Microbial Omics Core"/>
            <consortium name="The Broad Institute Genomic Center for Infectious Diseases"/>
            <person name="Earl A."/>
            <person name="Manson A."/>
            <person name="Gilmore M."/>
            <person name="Schwartman J."/>
            <person name="Shea T."/>
            <person name="Abouelleil A."/>
            <person name="Cao P."/>
            <person name="Chapman S."/>
            <person name="Cusick C."/>
            <person name="Young S."/>
            <person name="Neafsey D."/>
            <person name="Nusbaum C."/>
            <person name="Birren B."/>
        </authorList>
    </citation>
    <scope>NUCLEOTIDE SEQUENCE</scope>
    <source>
        <strain evidence="4">9E7_DIV0242</strain>
    </source>
</reference>
<dbReference type="GO" id="GO:0031179">
    <property type="term" value="P:peptide modification"/>
    <property type="evidence" value="ECO:0007669"/>
    <property type="project" value="InterPro"/>
</dbReference>
<feature type="binding site" evidence="1">
    <location>
        <position position="950"/>
    </location>
    <ligand>
        <name>Zn(2+)</name>
        <dbReference type="ChEBI" id="CHEBI:29105"/>
    </ligand>
</feature>
<reference evidence="3" key="1">
    <citation type="submission" date="2017-05" db="EMBL/GenBank/DDBJ databases">
        <title>The Genome Sequence of Enterococcus sp. 9E7_DIV0242.</title>
        <authorList>
            <consortium name="The Broad Institute Genomics Platform"/>
            <consortium name="The Broad Institute Genomic Center for Infectious Diseases"/>
            <person name="Earl A."/>
            <person name="Manson A."/>
            <person name="Schwartman J."/>
            <person name="Gilmore M."/>
            <person name="Abouelleil A."/>
            <person name="Cao P."/>
            <person name="Chapman S."/>
            <person name="Cusick C."/>
            <person name="Shea T."/>
            <person name="Young S."/>
            <person name="Neafsey D."/>
            <person name="Nusbaum C."/>
            <person name="Birren B."/>
        </authorList>
    </citation>
    <scope>NUCLEOTIDE SEQUENCE [LARGE SCALE GENOMIC DNA]</scope>
    <source>
        <strain evidence="3">9E7_DIV0242</strain>
    </source>
</reference>
<dbReference type="AlphaFoldDB" id="A0A242K5B6"/>
<evidence type="ECO:0000313" key="3">
    <source>
        <dbReference type="EMBL" id="OTP14635.1"/>
    </source>
</evidence>
<keyword evidence="5" id="KW-1185">Reference proteome</keyword>